<feature type="compositionally biased region" description="Acidic residues" evidence="1">
    <location>
        <begin position="301"/>
        <end position="310"/>
    </location>
</feature>
<accession>A0A3S5CH35</accession>
<sequence length="337" mass="37362">MNDKSTTTNPRGPLLSISTSEDNTQWLQLRQESLLSRLVTWSLVGILPPIRKQRSRGWQYVVSSGLQGLLYLAKCCPNQLAFHHLQFATGSLANPHMSGSYLPISAYFPPSDDFPSQRINENQDTIYRGSTLNHASSLTLSSFGVPDLTQLHKLYILLACMAFSGREHVQLQDNLIILLRRQLMHSSPLLKAIGIVGAIACLEVLCRRRRSSYTENLVFSERPSLLGNFSGNMVPSQTQFDAVTSQVLLFDSIERTRNVDRSSAIIRSDQNTSSISSNSCLSLRGPGTSLADNTAEVNLAEIDEDSETDIEEKSDSASELAFNDLRETRHSRKSGAQ</sequence>
<comment type="caution">
    <text evidence="2">The sequence shown here is derived from an EMBL/GenBank/DDBJ whole genome shotgun (WGS) entry which is preliminary data.</text>
</comment>
<dbReference type="Proteomes" id="UP000784294">
    <property type="component" value="Unassembled WGS sequence"/>
</dbReference>
<dbReference type="EMBL" id="CAAALY010002619">
    <property type="protein sequence ID" value="VEL07858.1"/>
    <property type="molecule type" value="Genomic_DNA"/>
</dbReference>
<keyword evidence="3" id="KW-1185">Reference proteome</keyword>
<proteinExistence type="predicted"/>
<evidence type="ECO:0000313" key="3">
    <source>
        <dbReference type="Proteomes" id="UP000784294"/>
    </source>
</evidence>
<dbReference type="OrthoDB" id="27031at2759"/>
<evidence type="ECO:0000256" key="1">
    <source>
        <dbReference type="SAM" id="MobiDB-lite"/>
    </source>
</evidence>
<feature type="non-terminal residue" evidence="2">
    <location>
        <position position="1"/>
    </location>
</feature>
<reference evidence="2" key="1">
    <citation type="submission" date="2018-11" db="EMBL/GenBank/DDBJ databases">
        <authorList>
            <consortium name="Pathogen Informatics"/>
        </authorList>
    </citation>
    <scope>NUCLEOTIDE SEQUENCE</scope>
</reference>
<gene>
    <name evidence="2" type="ORF">PXEA_LOCUS1298</name>
</gene>
<name>A0A3S5CH35_9PLAT</name>
<organism evidence="2 3">
    <name type="scientific">Protopolystoma xenopodis</name>
    <dbReference type="NCBI Taxonomy" id="117903"/>
    <lineage>
        <taxon>Eukaryota</taxon>
        <taxon>Metazoa</taxon>
        <taxon>Spiralia</taxon>
        <taxon>Lophotrochozoa</taxon>
        <taxon>Platyhelminthes</taxon>
        <taxon>Monogenea</taxon>
        <taxon>Polyopisthocotylea</taxon>
        <taxon>Polystomatidea</taxon>
        <taxon>Polystomatidae</taxon>
        <taxon>Protopolystoma</taxon>
    </lineage>
</organism>
<dbReference type="AlphaFoldDB" id="A0A3S5CH35"/>
<evidence type="ECO:0000313" key="2">
    <source>
        <dbReference type="EMBL" id="VEL07858.1"/>
    </source>
</evidence>
<feature type="region of interest" description="Disordered" evidence="1">
    <location>
        <begin position="301"/>
        <end position="337"/>
    </location>
</feature>
<protein>
    <submittedName>
        <fullName evidence="2">Uncharacterized protein</fullName>
    </submittedName>
</protein>